<feature type="compositionally biased region" description="Polar residues" evidence="1">
    <location>
        <begin position="52"/>
        <end position="62"/>
    </location>
</feature>
<reference evidence="2 3" key="1">
    <citation type="journal article" date="2018" name="Nat. Genet.">
        <title>The Rosa genome provides new insights in the design of modern roses.</title>
        <authorList>
            <person name="Bendahmane M."/>
        </authorList>
    </citation>
    <scope>NUCLEOTIDE SEQUENCE [LARGE SCALE GENOMIC DNA]</scope>
    <source>
        <strain evidence="3">cv. Old Blush</strain>
    </source>
</reference>
<accession>A0A2P6SP59</accession>
<organism evidence="2 3">
    <name type="scientific">Rosa chinensis</name>
    <name type="common">China rose</name>
    <dbReference type="NCBI Taxonomy" id="74649"/>
    <lineage>
        <taxon>Eukaryota</taxon>
        <taxon>Viridiplantae</taxon>
        <taxon>Streptophyta</taxon>
        <taxon>Embryophyta</taxon>
        <taxon>Tracheophyta</taxon>
        <taxon>Spermatophyta</taxon>
        <taxon>Magnoliopsida</taxon>
        <taxon>eudicotyledons</taxon>
        <taxon>Gunneridae</taxon>
        <taxon>Pentapetalae</taxon>
        <taxon>rosids</taxon>
        <taxon>fabids</taxon>
        <taxon>Rosales</taxon>
        <taxon>Rosaceae</taxon>
        <taxon>Rosoideae</taxon>
        <taxon>Rosoideae incertae sedis</taxon>
        <taxon>Rosa</taxon>
    </lineage>
</organism>
<name>A0A2P6SP59_ROSCH</name>
<feature type="compositionally biased region" description="Polar residues" evidence="1">
    <location>
        <begin position="13"/>
        <end position="25"/>
    </location>
</feature>
<keyword evidence="3" id="KW-1185">Reference proteome</keyword>
<evidence type="ECO:0000313" key="2">
    <source>
        <dbReference type="EMBL" id="PRQ60466.1"/>
    </source>
</evidence>
<sequence>MSLIPTSSPPDLNPAASSPTDLIPTSSPPDLNPATSAPIINPLKRPDPTSSPPDLNATSLPTDLNPAKKSKPNIPELREYELPECEMDADVLKLSPEERMRRSWLAFNEELKKNPPPKGVLPDGPKFDPSQPLPKGYAWSSYIPGSGIKSFPIRMHCIGCGLAGDHWTDDCPKKGTEEFKRNLTSIVENYLDETGKKTK</sequence>
<evidence type="ECO:0000313" key="3">
    <source>
        <dbReference type="Proteomes" id="UP000238479"/>
    </source>
</evidence>
<dbReference type="OrthoDB" id="10594512at2759"/>
<dbReference type="EMBL" id="PDCK01000039">
    <property type="protein sequence ID" value="PRQ60466.1"/>
    <property type="molecule type" value="Genomic_DNA"/>
</dbReference>
<protein>
    <submittedName>
        <fullName evidence="2">Putative transcription factor interactor and regulator CCHC(Zn) family</fullName>
    </submittedName>
</protein>
<feature type="region of interest" description="Disordered" evidence="1">
    <location>
        <begin position="110"/>
        <end position="132"/>
    </location>
</feature>
<dbReference type="AlphaFoldDB" id="A0A2P6SP59"/>
<proteinExistence type="predicted"/>
<feature type="region of interest" description="Disordered" evidence="1">
    <location>
        <begin position="1"/>
        <end position="81"/>
    </location>
</feature>
<gene>
    <name evidence="2" type="ORF">RchiOBHm_Chr1g0381561</name>
</gene>
<dbReference type="Gramene" id="PRQ60466">
    <property type="protein sequence ID" value="PRQ60466"/>
    <property type="gene ID" value="RchiOBHm_Chr1g0381561"/>
</dbReference>
<evidence type="ECO:0000256" key="1">
    <source>
        <dbReference type="SAM" id="MobiDB-lite"/>
    </source>
</evidence>
<comment type="caution">
    <text evidence="2">The sequence shown here is derived from an EMBL/GenBank/DDBJ whole genome shotgun (WGS) entry which is preliminary data.</text>
</comment>
<dbReference type="Proteomes" id="UP000238479">
    <property type="component" value="Chromosome 1"/>
</dbReference>